<dbReference type="CDD" id="cd07830">
    <property type="entry name" value="STKc_MAK_like"/>
    <property type="match status" value="1"/>
</dbReference>
<dbReference type="Gene3D" id="1.10.510.10">
    <property type="entry name" value="Transferase(Phosphotransferase) domain 1"/>
    <property type="match status" value="1"/>
</dbReference>
<accession>A0ABQ6M8E2</accession>
<dbReference type="InterPro" id="IPR050117">
    <property type="entry name" value="MAPK"/>
</dbReference>
<keyword evidence="6" id="KW-1185">Reference proteome</keyword>
<protein>
    <recommendedName>
        <fullName evidence="4">Protein kinase domain-containing protein</fullName>
    </recommendedName>
</protein>
<keyword evidence="2" id="KW-0067">ATP-binding</keyword>
<dbReference type="Pfam" id="PF00069">
    <property type="entry name" value="Pkinase"/>
    <property type="match status" value="1"/>
</dbReference>
<proteinExistence type="predicted"/>
<dbReference type="PROSITE" id="PS50011">
    <property type="entry name" value="PROTEIN_KINASE_DOM"/>
    <property type="match status" value="1"/>
</dbReference>
<evidence type="ECO:0000259" key="4">
    <source>
        <dbReference type="PROSITE" id="PS50011"/>
    </source>
</evidence>
<comment type="caution">
    <text evidence="5">The sequence shown here is derived from an EMBL/GenBank/DDBJ whole genome shotgun (WGS) entry which is preliminary data.</text>
</comment>
<feature type="compositionally biased region" description="Low complexity" evidence="3">
    <location>
        <begin position="261"/>
        <end position="272"/>
    </location>
</feature>
<evidence type="ECO:0000256" key="3">
    <source>
        <dbReference type="SAM" id="MobiDB-lite"/>
    </source>
</evidence>
<dbReference type="EMBL" id="BRYB01005195">
    <property type="protein sequence ID" value="GMI21603.1"/>
    <property type="molecule type" value="Genomic_DNA"/>
</dbReference>
<feature type="region of interest" description="Disordered" evidence="3">
    <location>
        <begin position="217"/>
        <end position="337"/>
    </location>
</feature>
<feature type="compositionally biased region" description="Low complexity" evidence="3">
    <location>
        <begin position="308"/>
        <end position="326"/>
    </location>
</feature>
<organism evidence="5 6">
    <name type="scientific">Tetraparma gracilis</name>
    <dbReference type="NCBI Taxonomy" id="2962635"/>
    <lineage>
        <taxon>Eukaryota</taxon>
        <taxon>Sar</taxon>
        <taxon>Stramenopiles</taxon>
        <taxon>Ochrophyta</taxon>
        <taxon>Bolidophyceae</taxon>
        <taxon>Parmales</taxon>
        <taxon>Triparmaceae</taxon>
        <taxon>Tetraparma</taxon>
    </lineage>
</organism>
<gene>
    <name evidence="5" type="ORF">TeGR_g7246</name>
</gene>
<keyword evidence="1" id="KW-0547">Nucleotide-binding</keyword>
<dbReference type="InterPro" id="IPR011009">
    <property type="entry name" value="Kinase-like_dom_sf"/>
</dbReference>
<sequence>MFFVFEFMEANLYEVMKRRERHFPESKIRNIIFQILQGLAFMHKHGFFHRDIKPENMLMRGDTCKVADFGLAREVRSRPPYTDYVSTRWYRAPEVLLRSQYYNSPIDIFAVGCMFAELFTLRPLFPGSSEADQIYKICSIMGSPTMRTWPDGIKLAAQMNFRFPQFVPTSLSTICPNASPEAIALMNDLLAFDPNKRPSASQALQYPFFQVNAALPPPMPLGGQPQHQSSYAAPGSQEAQAEEQRRIAAQMEEQKRKNERLQSQSQPLRSSPTGDTSAPGGFSTTAGAGVGPRQSPLKQPVQPSVTTAAALDPLLSSLGPSPLDSSNFSSPPSKYVL</sequence>
<dbReference type="PANTHER" id="PTHR24055">
    <property type="entry name" value="MITOGEN-ACTIVATED PROTEIN KINASE"/>
    <property type="match status" value="1"/>
</dbReference>
<evidence type="ECO:0000256" key="1">
    <source>
        <dbReference type="ARBA" id="ARBA00022741"/>
    </source>
</evidence>
<dbReference type="SUPFAM" id="SSF56112">
    <property type="entry name" value="Protein kinase-like (PK-like)"/>
    <property type="match status" value="1"/>
</dbReference>
<dbReference type="Proteomes" id="UP001165060">
    <property type="component" value="Unassembled WGS sequence"/>
</dbReference>
<evidence type="ECO:0000256" key="2">
    <source>
        <dbReference type="ARBA" id="ARBA00022840"/>
    </source>
</evidence>
<dbReference type="InterPro" id="IPR008271">
    <property type="entry name" value="Ser/Thr_kinase_AS"/>
</dbReference>
<feature type="compositionally biased region" description="Polar residues" evidence="3">
    <location>
        <begin position="327"/>
        <end position="337"/>
    </location>
</feature>
<evidence type="ECO:0000313" key="5">
    <source>
        <dbReference type="EMBL" id="GMI21603.1"/>
    </source>
</evidence>
<dbReference type="PROSITE" id="PS00108">
    <property type="entry name" value="PROTEIN_KINASE_ST"/>
    <property type="match status" value="1"/>
</dbReference>
<name>A0ABQ6M8E2_9STRA</name>
<reference evidence="5 6" key="1">
    <citation type="journal article" date="2023" name="Commun. Biol.">
        <title>Genome analysis of Parmales, the sister group of diatoms, reveals the evolutionary specialization of diatoms from phago-mixotrophs to photoautotrophs.</title>
        <authorList>
            <person name="Ban H."/>
            <person name="Sato S."/>
            <person name="Yoshikawa S."/>
            <person name="Yamada K."/>
            <person name="Nakamura Y."/>
            <person name="Ichinomiya M."/>
            <person name="Sato N."/>
            <person name="Blanc-Mathieu R."/>
            <person name="Endo H."/>
            <person name="Kuwata A."/>
            <person name="Ogata H."/>
        </authorList>
    </citation>
    <scope>NUCLEOTIDE SEQUENCE [LARGE SCALE GENOMIC DNA]</scope>
</reference>
<feature type="compositionally biased region" description="Basic and acidic residues" evidence="3">
    <location>
        <begin position="242"/>
        <end position="260"/>
    </location>
</feature>
<evidence type="ECO:0000313" key="6">
    <source>
        <dbReference type="Proteomes" id="UP001165060"/>
    </source>
</evidence>
<dbReference type="InterPro" id="IPR000719">
    <property type="entry name" value="Prot_kinase_dom"/>
</dbReference>
<feature type="domain" description="Protein kinase" evidence="4">
    <location>
        <begin position="1"/>
        <end position="209"/>
    </location>
</feature>
<dbReference type="SMART" id="SM00220">
    <property type="entry name" value="S_TKc"/>
    <property type="match status" value="1"/>
</dbReference>